<evidence type="ECO:0000256" key="1">
    <source>
        <dbReference type="SAM" id="MobiDB-lite"/>
    </source>
</evidence>
<dbReference type="SUPFAM" id="SSF52058">
    <property type="entry name" value="L domain-like"/>
    <property type="match status" value="1"/>
</dbReference>
<feature type="region of interest" description="Disordered" evidence="1">
    <location>
        <begin position="172"/>
        <end position="535"/>
    </location>
</feature>
<dbReference type="SMR" id="A2G7R6"/>
<name>A2G7R6_TRIV3</name>
<dbReference type="VEuPathDB" id="TrichDB:TVAG_484750"/>
<protein>
    <submittedName>
        <fullName evidence="2">Uncharacterized protein</fullName>
    </submittedName>
</protein>
<accession>A2G7R6</accession>
<dbReference type="Gene3D" id="3.80.10.10">
    <property type="entry name" value="Ribonuclease Inhibitor"/>
    <property type="match status" value="1"/>
</dbReference>
<sequence length="535" mass="61229">MSSVYGIIPPGQAKIELFSRCDARLTTFPRISRSATVTTVDVSKNPIKSFEGMVEMPELEMLNISETEIKSFLGALALPSLKVLQMDHTPLAMYQHVQLMAAIVFGEGVARVNKKNVLKNEARLAVELRETLFDQLVEGWIITSVQPIRLFNTITLKRKVVYKVENIDRPMPGLDSLLPQRTDRFTPGENFNTSKVRRRTLKPLTRRPSQISKSTNQSASTTELNETQVELPDSSQKDFDESPISSPEKAPVEEKHPEEEQHNEEKEDLSKLSIEQLLQDSEDDEVKIEAEQKEEQPEHKEVSENKEEEEKNEETTKIEEEIKQEEKKPEEEVKIEEEKQVEIKKEAEEVKKEENELNLVPEVHEEFNSEDNDDDDEPPVNAIAAFLNQDSDDEEKLPNVEEEEDKKEEEIKPVPEIEEKVEQKEEPKSSEKIETENLPKSDTENKQEENPKIEEEHVVEEKQAEDIPQVTAAVDNDEADDEGLPKIEDDEEGLPNIDDGDDDIINPDDLETKDSQKTDSTTEKKDDVNDFFDAF</sequence>
<dbReference type="EMBL" id="DS114569">
    <property type="protein sequence ID" value="EAX86799.1"/>
    <property type="molecule type" value="Genomic_DNA"/>
</dbReference>
<reference evidence="2" key="2">
    <citation type="journal article" date="2007" name="Science">
        <title>Draft genome sequence of the sexually transmitted pathogen Trichomonas vaginalis.</title>
        <authorList>
            <person name="Carlton J.M."/>
            <person name="Hirt R.P."/>
            <person name="Silva J.C."/>
            <person name="Delcher A.L."/>
            <person name="Schatz M."/>
            <person name="Zhao Q."/>
            <person name="Wortman J.R."/>
            <person name="Bidwell S.L."/>
            <person name="Alsmark U.C.M."/>
            <person name="Besteiro S."/>
            <person name="Sicheritz-Ponten T."/>
            <person name="Noel C.J."/>
            <person name="Dacks J.B."/>
            <person name="Foster P.G."/>
            <person name="Simillion C."/>
            <person name="Van de Peer Y."/>
            <person name="Miranda-Saavedra D."/>
            <person name="Barton G.J."/>
            <person name="Westrop G.D."/>
            <person name="Mueller S."/>
            <person name="Dessi D."/>
            <person name="Fiori P.L."/>
            <person name="Ren Q."/>
            <person name="Paulsen I."/>
            <person name="Zhang H."/>
            <person name="Bastida-Corcuera F.D."/>
            <person name="Simoes-Barbosa A."/>
            <person name="Brown M.T."/>
            <person name="Hayes R.D."/>
            <person name="Mukherjee M."/>
            <person name="Okumura C.Y."/>
            <person name="Schneider R."/>
            <person name="Smith A.J."/>
            <person name="Vanacova S."/>
            <person name="Villalvazo M."/>
            <person name="Haas B.J."/>
            <person name="Pertea M."/>
            <person name="Feldblyum T.V."/>
            <person name="Utterback T.R."/>
            <person name="Shu C.L."/>
            <person name="Osoegawa K."/>
            <person name="de Jong P.J."/>
            <person name="Hrdy I."/>
            <person name="Horvathova L."/>
            <person name="Zubacova Z."/>
            <person name="Dolezal P."/>
            <person name="Malik S.B."/>
            <person name="Logsdon J.M. Jr."/>
            <person name="Henze K."/>
            <person name="Gupta A."/>
            <person name="Wang C.C."/>
            <person name="Dunne R.L."/>
            <person name="Upcroft J.A."/>
            <person name="Upcroft P."/>
            <person name="White O."/>
            <person name="Salzberg S.L."/>
            <person name="Tang P."/>
            <person name="Chiu C.-H."/>
            <person name="Lee Y.-S."/>
            <person name="Embley T.M."/>
            <person name="Coombs G.H."/>
            <person name="Mottram J.C."/>
            <person name="Tachezy J."/>
            <person name="Fraser-Liggett C.M."/>
            <person name="Johnson P.J."/>
        </authorList>
    </citation>
    <scope>NUCLEOTIDE SEQUENCE [LARGE SCALE GENOMIC DNA]</scope>
    <source>
        <strain evidence="2">G3</strain>
    </source>
</reference>
<dbReference type="InParanoid" id="A2G7R6"/>
<organism evidence="2 3">
    <name type="scientific">Trichomonas vaginalis (strain ATCC PRA-98 / G3)</name>
    <dbReference type="NCBI Taxonomy" id="412133"/>
    <lineage>
        <taxon>Eukaryota</taxon>
        <taxon>Metamonada</taxon>
        <taxon>Parabasalia</taxon>
        <taxon>Trichomonadida</taxon>
        <taxon>Trichomonadidae</taxon>
        <taxon>Trichomonas</taxon>
    </lineage>
</organism>
<dbReference type="VEuPathDB" id="TrichDB:TVAGG3_0009150"/>
<dbReference type="OrthoDB" id="1517790at2759"/>
<reference evidence="2" key="1">
    <citation type="submission" date="2006-10" db="EMBL/GenBank/DDBJ databases">
        <authorList>
            <person name="Amadeo P."/>
            <person name="Zhao Q."/>
            <person name="Wortman J."/>
            <person name="Fraser-Liggett C."/>
            <person name="Carlton J."/>
        </authorList>
    </citation>
    <scope>NUCLEOTIDE SEQUENCE</scope>
    <source>
        <strain evidence="2">G3</strain>
    </source>
</reference>
<proteinExistence type="predicted"/>
<feature type="compositionally biased region" description="Basic and acidic residues" evidence="1">
    <location>
        <begin position="250"/>
        <end position="270"/>
    </location>
</feature>
<feature type="compositionally biased region" description="Basic residues" evidence="1">
    <location>
        <begin position="195"/>
        <end position="205"/>
    </location>
</feature>
<gene>
    <name evidence="2" type="ORF">TVAG_484750</name>
</gene>
<dbReference type="AlphaFoldDB" id="A2G7R6"/>
<feature type="compositionally biased region" description="Polar residues" evidence="1">
    <location>
        <begin position="209"/>
        <end position="228"/>
    </location>
</feature>
<feature type="compositionally biased region" description="Basic and acidic residues" evidence="1">
    <location>
        <begin position="510"/>
        <end position="528"/>
    </location>
</feature>
<feature type="compositionally biased region" description="Acidic residues" evidence="1">
    <location>
        <begin position="368"/>
        <end position="378"/>
    </location>
</feature>
<feature type="compositionally biased region" description="Acidic residues" evidence="1">
    <location>
        <begin position="390"/>
        <end position="407"/>
    </location>
</feature>
<dbReference type="Proteomes" id="UP000001542">
    <property type="component" value="Unassembled WGS sequence"/>
</dbReference>
<keyword evidence="3" id="KW-1185">Reference proteome</keyword>
<feature type="compositionally biased region" description="Basic and acidic residues" evidence="1">
    <location>
        <begin position="287"/>
        <end position="355"/>
    </location>
</feature>
<evidence type="ECO:0000313" key="2">
    <source>
        <dbReference type="EMBL" id="EAX86799.1"/>
    </source>
</evidence>
<dbReference type="InterPro" id="IPR032675">
    <property type="entry name" value="LRR_dom_sf"/>
</dbReference>
<feature type="compositionally biased region" description="Acidic residues" evidence="1">
    <location>
        <begin position="475"/>
        <end position="509"/>
    </location>
</feature>
<dbReference type="KEGG" id="tva:4744450"/>
<feature type="compositionally biased region" description="Basic and acidic residues" evidence="1">
    <location>
        <begin position="408"/>
        <end position="465"/>
    </location>
</feature>
<evidence type="ECO:0000313" key="3">
    <source>
        <dbReference type="Proteomes" id="UP000001542"/>
    </source>
</evidence>
<dbReference type="RefSeq" id="XP_001299729.1">
    <property type="nucleotide sequence ID" value="XM_001299728.1"/>
</dbReference>